<feature type="domain" description="HIT" evidence="2">
    <location>
        <begin position="115"/>
        <end position="177"/>
    </location>
</feature>
<evidence type="ECO:0000259" key="2">
    <source>
        <dbReference type="PROSITE" id="PS51084"/>
    </source>
</evidence>
<evidence type="ECO:0000256" key="1">
    <source>
        <dbReference type="PROSITE-ProRule" id="PRU00464"/>
    </source>
</evidence>
<organism evidence="3 4">
    <name type="scientific">Sporanaerobacter acetigenes DSM 13106</name>
    <dbReference type="NCBI Taxonomy" id="1123281"/>
    <lineage>
        <taxon>Bacteria</taxon>
        <taxon>Bacillati</taxon>
        <taxon>Bacillota</taxon>
        <taxon>Tissierellia</taxon>
        <taxon>Tissierellales</taxon>
        <taxon>Sporanaerobacteraceae</taxon>
        <taxon>Sporanaerobacter</taxon>
    </lineage>
</organism>
<reference evidence="3 4" key="1">
    <citation type="submission" date="2016-11" db="EMBL/GenBank/DDBJ databases">
        <authorList>
            <person name="Jaros S."/>
            <person name="Januszkiewicz K."/>
            <person name="Wedrychowicz H."/>
        </authorList>
    </citation>
    <scope>NUCLEOTIDE SEQUENCE [LARGE SCALE GENOMIC DNA]</scope>
    <source>
        <strain evidence="3 4">DSM 13106</strain>
    </source>
</reference>
<dbReference type="InterPro" id="IPR011146">
    <property type="entry name" value="HIT-like"/>
</dbReference>
<dbReference type="InterPro" id="IPR036265">
    <property type="entry name" value="HIT-like_sf"/>
</dbReference>
<dbReference type="Pfam" id="PF01230">
    <property type="entry name" value="HIT"/>
    <property type="match status" value="1"/>
</dbReference>
<dbReference type="GO" id="GO:0003824">
    <property type="term" value="F:catalytic activity"/>
    <property type="evidence" value="ECO:0007669"/>
    <property type="project" value="InterPro"/>
</dbReference>
<dbReference type="PROSITE" id="PS51084">
    <property type="entry name" value="HIT_2"/>
    <property type="match status" value="1"/>
</dbReference>
<dbReference type="PANTHER" id="PTHR42997:SF1">
    <property type="entry name" value="AP-4-A PHOSPHORYLASE"/>
    <property type="match status" value="1"/>
</dbReference>
<proteinExistence type="predicted"/>
<dbReference type="EMBL" id="FQXR01000010">
    <property type="protein sequence ID" value="SHI08856.1"/>
    <property type="molecule type" value="Genomic_DNA"/>
</dbReference>
<dbReference type="PROSITE" id="PS00892">
    <property type="entry name" value="HIT_1"/>
    <property type="match status" value="1"/>
</dbReference>
<dbReference type="PANTHER" id="PTHR42997">
    <property type="entry name" value="HIT FAMILY HYDROLASE"/>
    <property type="match status" value="1"/>
</dbReference>
<dbReference type="SUPFAM" id="SSF54197">
    <property type="entry name" value="HIT-like"/>
    <property type="match status" value="1"/>
</dbReference>
<dbReference type="InterPro" id="IPR019808">
    <property type="entry name" value="Histidine_triad_CS"/>
</dbReference>
<name>A0A1M5YA60_9FIRM</name>
<feature type="short sequence motif" description="Histidine triad motif" evidence="1">
    <location>
        <begin position="162"/>
        <end position="166"/>
    </location>
</feature>
<evidence type="ECO:0000313" key="3">
    <source>
        <dbReference type="EMBL" id="SHI08856.1"/>
    </source>
</evidence>
<sequence length="194" mass="22790">MYEIDELNEIEKKWIDTVGEEFLIEIEKTAMSKSYKIPVLLSFIKGDKMVTEVSIEEVGECFMDYYSNDKVHSKDFRDKKHKNWKQWSLERYTKEAVQNPIKFLSRSKFFAIEIFYESTEEELVAIYEIVQKCKEIVDAKYKPTGYNIGININESAGQTIMHLHVHMIPRYDGDVEDPRGGIRNLKSQLVPYKG</sequence>
<dbReference type="RefSeq" id="WP_200796542.1">
    <property type="nucleotide sequence ID" value="NZ_FQXR01000010.1"/>
</dbReference>
<dbReference type="Proteomes" id="UP000184389">
    <property type="component" value="Unassembled WGS sequence"/>
</dbReference>
<dbReference type="STRING" id="1123281.SAMN02745180_02060"/>
<protein>
    <submittedName>
        <fullName evidence="3">HIT domain-containing protein</fullName>
    </submittedName>
</protein>
<accession>A0A1M5YA60</accession>
<gene>
    <name evidence="3" type="ORF">SAMN02745180_02060</name>
</gene>
<evidence type="ECO:0000313" key="4">
    <source>
        <dbReference type="Proteomes" id="UP000184389"/>
    </source>
</evidence>
<dbReference type="InterPro" id="IPR052908">
    <property type="entry name" value="AP-4-A_phosphorylase"/>
</dbReference>
<dbReference type="Gene3D" id="3.30.428.10">
    <property type="entry name" value="HIT-like"/>
    <property type="match status" value="1"/>
</dbReference>
<dbReference type="AlphaFoldDB" id="A0A1M5YA60"/>
<keyword evidence="4" id="KW-1185">Reference proteome</keyword>